<feature type="region of interest" description="Disordered" evidence="2">
    <location>
        <begin position="96"/>
        <end position="202"/>
    </location>
</feature>
<dbReference type="AlphaFoldDB" id="A0A7Z0D6J7"/>
<dbReference type="Gene3D" id="2.60.200.20">
    <property type="match status" value="1"/>
</dbReference>
<dbReference type="SMART" id="SM00240">
    <property type="entry name" value="FHA"/>
    <property type="match status" value="1"/>
</dbReference>
<feature type="region of interest" description="Disordered" evidence="2">
    <location>
        <begin position="27"/>
        <end position="60"/>
    </location>
</feature>
<feature type="compositionally biased region" description="Low complexity" evidence="2">
    <location>
        <begin position="165"/>
        <end position="181"/>
    </location>
</feature>
<evidence type="ECO:0000256" key="2">
    <source>
        <dbReference type="SAM" id="MobiDB-lite"/>
    </source>
</evidence>
<dbReference type="PROSITE" id="PS50006">
    <property type="entry name" value="FHA_DOMAIN"/>
    <property type="match status" value="1"/>
</dbReference>
<gene>
    <name evidence="4" type="ORF">GGQ54_000354</name>
</gene>
<proteinExistence type="predicted"/>
<organism evidence="4 5">
    <name type="scientific">Naumannella cuiyingiana</name>
    <dbReference type="NCBI Taxonomy" id="1347891"/>
    <lineage>
        <taxon>Bacteria</taxon>
        <taxon>Bacillati</taxon>
        <taxon>Actinomycetota</taxon>
        <taxon>Actinomycetes</taxon>
        <taxon>Propionibacteriales</taxon>
        <taxon>Propionibacteriaceae</taxon>
        <taxon>Naumannella</taxon>
    </lineage>
</organism>
<feature type="compositionally biased region" description="Low complexity" evidence="2">
    <location>
        <begin position="27"/>
        <end position="49"/>
    </location>
</feature>
<sequence length="340" mass="34455">MPTCPAGHASTATDYCDVCGTPLNGAGDAAPAPVAGQSPAPDAAAAPDAGRGGPAPDRPAARDCPHCGAGNAAGALFCEACGYDFTTGTLPRGGLLDLDAPPVGRRGAGPVPDAPSGPPAPAAPPAPQPPAPEQPAPQPPAPTAPAAPPAPQPPAPEQPAPEQPTPQSAAPAGSSPARATPTPEPGPASQATPDRPANISPSTDADWVAELWIDPEWYAMQESPDPMPSPGLPRIVPLRNRSLLIGRVSRSRNIHPDIDCDPDSGISRRHAQLTTDGTRWWVEDLDSANGTFVAATGLPLPADPLPSGERRELGPDDRLFLGAWTRISLRPAAPGELTAG</sequence>
<reference evidence="4 5" key="1">
    <citation type="submission" date="2020-07" db="EMBL/GenBank/DDBJ databases">
        <title>Sequencing the genomes of 1000 actinobacteria strains.</title>
        <authorList>
            <person name="Klenk H.-P."/>
        </authorList>
    </citation>
    <scope>NUCLEOTIDE SEQUENCE [LARGE SCALE GENOMIC DNA]</scope>
    <source>
        <strain evidence="4 5">DSM 103164</strain>
    </source>
</reference>
<feature type="domain" description="FHA" evidence="3">
    <location>
        <begin position="243"/>
        <end position="298"/>
    </location>
</feature>
<feature type="compositionally biased region" description="Low complexity" evidence="2">
    <location>
        <begin position="99"/>
        <end position="111"/>
    </location>
</feature>
<evidence type="ECO:0000256" key="1">
    <source>
        <dbReference type="ARBA" id="ARBA00022553"/>
    </source>
</evidence>
<dbReference type="Pfam" id="PF00498">
    <property type="entry name" value="FHA"/>
    <property type="match status" value="1"/>
</dbReference>
<feature type="compositionally biased region" description="Pro residues" evidence="2">
    <location>
        <begin position="112"/>
        <end position="164"/>
    </location>
</feature>
<accession>A0A7Z0D6J7</accession>
<dbReference type="InterPro" id="IPR008984">
    <property type="entry name" value="SMAD_FHA_dom_sf"/>
</dbReference>
<keyword evidence="5" id="KW-1185">Reference proteome</keyword>
<evidence type="ECO:0000313" key="5">
    <source>
        <dbReference type="Proteomes" id="UP000527616"/>
    </source>
</evidence>
<dbReference type="CDD" id="cd00060">
    <property type="entry name" value="FHA"/>
    <property type="match status" value="1"/>
</dbReference>
<dbReference type="SUPFAM" id="SSF49879">
    <property type="entry name" value="SMAD/FHA domain"/>
    <property type="match status" value="1"/>
</dbReference>
<keyword evidence="1" id="KW-0597">Phosphoprotein</keyword>
<protein>
    <recommendedName>
        <fullName evidence="3">FHA domain-containing protein</fullName>
    </recommendedName>
</protein>
<dbReference type="Proteomes" id="UP000527616">
    <property type="component" value="Unassembled WGS sequence"/>
</dbReference>
<comment type="caution">
    <text evidence="4">The sequence shown here is derived from an EMBL/GenBank/DDBJ whole genome shotgun (WGS) entry which is preliminary data.</text>
</comment>
<evidence type="ECO:0000313" key="4">
    <source>
        <dbReference type="EMBL" id="NYI69794.1"/>
    </source>
</evidence>
<dbReference type="PRINTS" id="PR01217">
    <property type="entry name" value="PRICHEXTENSN"/>
</dbReference>
<evidence type="ECO:0000259" key="3">
    <source>
        <dbReference type="PROSITE" id="PS50006"/>
    </source>
</evidence>
<dbReference type="RefSeq" id="WP_179443823.1">
    <property type="nucleotide sequence ID" value="NZ_JACBZS010000001.1"/>
</dbReference>
<name>A0A7Z0D6J7_9ACTN</name>
<dbReference type="InterPro" id="IPR000253">
    <property type="entry name" value="FHA_dom"/>
</dbReference>
<dbReference type="EMBL" id="JACBZS010000001">
    <property type="protein sequence ID" value="NYI69794.1"/>
    <property type="molecule type" value="Genomic_DNA"/>
</dbReference>